<keyword evidence="3" id="KW-1185">Reference proteome</keyword>
<evidence type="ECO:0000313" key="2">
    <source>
        <dbReference type="EMBL" id="GBP43386.1"/>
    </source>
</evidence>
<comment type="caution">
    <text evidence="2">The sequence shown here is derived from an EMBL/GenBank/DDBJ whole genome shotgun (WGS) entry which is preliminary data.</text>
</comment>
<evidence type="ECO:0000256" key="1">
    <source>
        <dbReference type="SAM" id="MobiDB-lite"/>
    </source>
</evidence>
<organism evidence="2 3">
    <name type="scientific">Eumeta variegata</name>
    <name type="common">Bagworm moth</name>
    <name type="synonym">Eumeta japonica</name>
    <dbReference type="NCBI Taxonomy" id="151549"/>
    <lineage>
        <taxon>Eukaryota</taxon>
        <taxon>Metazoa</taxon>
        <taxon>Ecdysozoa</taxon>
        <taxon>Arthropoda</taxon>
        <taxon>Hexapoda</taxon>
        <taxon>Insecta</taxon>
        <taxon>Pterygota</taxon>
        <taxon>Neoptera</taxon>
        <taxon>Endopterygota</taxon>
        <taxon>Lepidoptera</taxon>
        <taxon>Glossata</taxon>
        <taxon>Ditrysia</taxon>
        <taxon>Tineoidea</taxon>
        <taxon>Psychidae</taxon>
        <taxon>Oiketicinae</taxon>
        <taxon>Eumeta</taxon>
    </lineage>
</organism>
<evidence type="ECO:0000313" key="3">
    <source>
        <dbReference type="Proteomes" id="UP000299102"/>
    </source>
</evidence>
<feature type="compositionally biased region" description="Basic residues" evidence="1">
    <location>
        <begin position="76"/>
        <end position="87"/>
    </location>
</feature>
<sequence length="87" mass="9108">MQLPTGTHAKCSRRVGRRNGVSAAGRGGAAAVRRAADACHIARPSALAHSGAAAAARRGKGSEFNPLAAGRVRTPPTRKRTRTRKKR</sequence>
<dbReference type="Proteomes" id="UP000299102">
    <property type="component" value="Unassembled WGS sequence"/>
</dbReference>
<dbReference type="EMBL" id="BGZK01000435">
    <property type="protein sequence ID" value="GBP43386.1"/>
    <property type="molecule type" value="Genomic_DNA"/>
</dbReference>
<name>A0A4C1VVX4_EUMVA</name>
<gene>
    <name evidence="2" type="ORF">EVAR_33914_1</name>
</gene>
<feature type="region of interest" description="Disordered" evidence="1">
    <location>
        <begin position="52"/>
        <end position="87"/>
    </location>
</feature>
<reference evidence="2 3" key="1">
    <citation type="journal article" date="2019" name="Commun. Biol.">
        <title>The bagworm genome reveals a unique fibroin gene that provides high tensile strength.</title>
        <authorList>
            <person name="Kono N."/>
            <person name="Nakamura H."/>
            <person name="Ohtoshi R."/>
            <person name="Tomita M."/>
            <person name="Numata K."/>
            <person name="Arakawa K."/>
        </authorList>
    </citation>
    <scope>NUCLEOTIDE SEQUENCE [LARGE SCALE GENOMIC DNA]</scope>
</reference>
<dbReference type="AlphaFoldDB" id="A0A4C1VVX4"/>
<proteinExistence type="predicted"/>
<protein>
    <submittedName>
        <fullName evidence="2">Uncharacterized protein</fullName>
    </submittedName>
</protein>
<accession>A0A4C1VVX4</accession>
<feature type="region of interest" description="Disordered" evidence="1">
    <location>
        <begin position="1"/>
        <end position="25"/>
    </location>
</feature>